<dbReference type="GO" id="GO:0005524">
    <property type="term" value="F:ATP binding"/>
    <property type="evidence" value="ECO:0007669"/>
    <property type="project" value="InterPro"/>
</dbReference>
<feature type="transmembrane region" description="Helical" evidence="9">
    <location>
        <begin position="206"/>
        <end position="230"/>
    </location>
</feature>
<evidence type="ECO:0000313" key="14">
    <source>
        <dbReference type="Proteomes" id="UP000027138"/>
    </source>
</evidence>
<protein>
    <recommendedName>
        <fullName evidence="15">Protein kinase domain-containing protein</fullName>
    </recommendedName>
</protein>
<name>A0A067LIP3_JATCU</name>
<feature type="domain" description="LysM" evidence="12">
    <location>
        <begin position="159"/>
        <end position="208"/>
    </location>
</feature>
<dbReference type="GO" id="GO:0045087">
    <property type="term" value="P:innate immune response"/>
    <property type="evidence" value="ECO:0007669"/>
    <property type="project" value="InterPro"/>
</dbReference>
<feature type="compositionally biased region" description="Polar residues" evidence="8">
    <location>
        <begin position="251"/>
        <end position="261"/>
    </location>
</feature>
<feature type="chain" id="PRO_5001640550" description="Protein kinase domain-containing protein" evidence="10">
    <location>
        <begin position="24"/>
        <end position="460"/>
    </location>
</feature>
<evidence type="ECO:0000259" key="12">
    <source>
        <dbReference type="PROSITE" id="PS51782"/>
    </source>
</evidence>
<feature type="region of interest" description="Disordered" evidence="8">
    <location>
        <begin position="251"/>
        <end position="270"/>
    </location>
</feature>
<keyword evidence="7" id="KW-1015">Disulfide bond</keyword>
<dbReference type="PANTHER" id="PTHR46204">
    <property type="entry name" value="CHITIN ELICITOR RECEPTOR KINASE 1-RELATED"/>
    <property type="match status" value="1"/>
</dbReference>
<keyword evidence="2" id="KW-1003">Cell membrane</keyword>
<dbReference type="InterPro" id="IPR018392">
    <property type="entry name" value="LysM"/>
</dbReference>
<reference evidence="13 14" key="1">
    <citation type="journal article" date="2014" name="PLoS ONE">
        <title>Global Analysis of Gene Expression Profiles in Physic Nut (Jatropha curcas L.) Seedlings Exposed to Salt Stress.</title>
        <authorList>
            <person name="Zhang L."/>
            <person name="Zhang C."/>
            <person name="Wu P."/>
            <person name="Chen Y."/>
            <person name="Li M."/>
            <person name="Jiang H."/>
            <person name="Wu G."/>
        </authorList>
    </citation>
    <scope>NUCLEOTIDE SEQUENCE [LARGE SCALE GENOMIC DNA]</scope>
    <source>
        <strain evidence="14">cv. GZQX0401</strain>
        <tissue evidence="13">Young leaves</tissue>
    </source>
</reference>
<keyword evidence="14" id="KW-1185">Reference proteome</keyword>
<evidence type="ECO:0000256" key="4">
    <source>
        <dbReference type="ARBA" id="ARBA00022729"/>
    </source>
</evidence>
<dbReference type="PROSITE" id="PS51782">
    <property type="entry name" value="LYSM"/>
    <property type="match status" value="1"/>
</dbReference>
<dbReference type="Proteomes" id="UP000027138">
    <property type="component" value="Unassembled WGS sequence"/>
</dbReference>
<evidence type="ECO:0000259" key="11">
    <source>
        <dbReference type="PROSITE" id="PS50011"/>
    </source>
</evidence>
<evidence type="ECO:0000256" key="7">
    <source>
        <dbReference type="ARBA" id="ARBA00023157"/>
    </source>
</evidence>
<proteinExistence type="predicted"/>
<evidence type="ECO:0000256" key="9">
    <source>
        <dbReference type="SAM" id="Phobius"/>
    </source>
</evidence>
<dbReference type="EMBL" id="KK914251">
    <property type="protein sequence ID" value="KDP44500.1"/>
    <property type="molecule type" value="Genomic_DNA"/>
</dbReference>
<keyword evidence="3 9" id="KW-0812">Transmembrane</keyword>
<dbReference type="InterPro" id="IPR000719">
    <property type="entry name" value="Prot_kinase_dom"/>
</dbReference>
<dbReference type="InterPro" id="IPR044812">
    <property type="entry name" value="CERK1/LYK3-like"/>
</dbReference>
<evidence type="ECO:0000313" key="13">
    <source>
        <dbReference type="EMBL" id="KDP44500.1"/>
    </source>
</evidence>
<keyword evidence="6 9" id="KW-0472">Membrane</keyword>
<dbReference type="Gene3D" id="3.30.200.20">
    <property type="entry name" value="Phosphorylase Kinase, domain 1"/>
    <property type="match status" value="1"/>
</dbReference>
<dbReference type="GO" id="GO:0005886">
    <property type="term" value="C:plasma membrane"/>
    <property type="evidence" value="ECO:0007669"/>
    <property type="project" value="UniProtKB-SubCell"/>
</dbReference>
<evidence type="ECO:0000256" key="6">
    <source>
        <dbReference type="ARBA" id="ARBA00023136"/>
    </source>
</evidence>
<organism evidence="13 14">
    <name type="scientific">Jatropha curcas</name>
    <name type="common">Barbados nut</name>
    <dbReference type="NCBI Taxonomy" id="180498"/>
    <lineage>
        <taxon>Eukaryota</taxon>
        <taxon>Viridiplantae</taxon>
        <taxon>Streptophyta</taxon>
        <taxon>Embryophyta</taxon>
        <taxon>Tracheophyta</taxon>
        <taxon>Spermatophyta</taxon>
        <taxon>Magnoliopsida</taxon>
        <taxon>eudicotyledons</taxon>
        <taxon>Gunneridae</taxon>
        <taxon>Pentapetalae</taxon>
        <taxon>rosids</taxon>
        <taxon>fabids</taxon>
        <taxon>Malpighiales</taxon>
        <taxon>Euphorbiaceae</taxon>
        <taxon>Crotonoideae</taxon>
        <taxon>Jatropheae</taxon>
        <taxon>Jatropha</taxon>
    </lineage>
</organism>
<keyword evidence="5 9" id="KW-1133">Transmembrane helix</keyword>
<dbReference type="GO" id="GO:0019199">
    <property type="term" value="F:transmembrane receptor protein kinase activity"/>
    <property type="evidence" value="ECO:0007669"/>
    <property type="project" value="InterPro"/>
</dbReference>
<evidence type="ECO:0000256" key="1">
    <source>
        <dbReference type="ARBA" id="ARBA00004162"/>
    </source>
</evidence>
<dbReference type="SUPFAM" id="SSF56112">
    <property type="entry name" value="Protein kinase-like (PK-like)"/>
    <property type="match status" value="1"/>
</dbReference>
<gene>
    <name evidence="13" type="ORF">JCGZ_16333</name>
</gene>
<dbReference type="Pfam" id="PF23577">
    <property type="entry name" value="LysM_RLK"/>
    <property type="match status" value="1"/>
</dbReference>
<evidence type="ECO:0000256" key="3">
    <source>
        <dbReference type="ARBA" id="ARBA00022692"/>
    </source>
</evidence>
<dbReference type="STRING" id="180498.A0A067LIP3"/>
<dbReference type="AlphaFoldDB" id="A0A067LIP3"/>
<dbReference type="OrthoDB" id="4062651at2759"/>
<evidence type="ECO:0008006" key="15">
    <source>
        <dbReference type="Google" id="ProtNLM"/>
    </source>
</evidence>
<evidence type="ECO:0000256" key="8">
    <source>
        <dbReference type="SAM" id="MobiDB-lite"/>
    </source>
</evidence>
<feature type="domain" description="Protein kinase" evidence="11">
    <location>
        <begin position="104"/>
        <end position="459"/>
    </location>
</feature>
<dbReference type="PANTHER" id="PTHR46204:SF30">
    <property type="entry name" value="CHITIN ELICITOR RECEPTOR KINASE 1"/>
    <property type="match status" value="1"/>
</dbReference>
<dbReference type="Gene3D" id="1.10.510.10">
    <property type="entry name" value="Transferase(Phosphotransferase) domain 1"/>
    <property type="match status" value="1"/>
</dbReference>
<comment type="subcellular location">
    <subcellularLocation>
        <location evidence="1">Cell membrane</location>
        <topology evidence="1">Single-pass membrane protein</topology>
    </subcellularLocation>
</comment>
<evidence type="ECO:0000256" key="5">
    <source>
        <dbReference type="ARBA" id="ARBA00022989"/>
    </source>
</evidence>
<dbReference type="InterPro" id="IPR057097">
    <property type="entry name" value="LysM_RLK3/10"/>
</dbReference>
<dbReference type="PROSITE" id="PS50011">
    <property type="entry name" value="PROTEIN_KINASE_DOM"/>
    <property type="match status" value="1"/>
</dbReference>
<evidence type="ECO:0000256" key="2">
    <source>
        <dbReference type="ARBA" id="ARBA00022475"/>
    </source>
</evidence>
<accession>A0A067LIP3</accession>
<sequence>MNLILWLELGILLLFSVCCPIESKCTKGCDLALASYYVRPSTNLTFIANALRSEILQSPYQIIECNKNRHPASNRINVPFPCDCIAGEFLGHVFHYNITPSDTYDVIAEYRYSNLTSVPWLERFNFYAGSMIPEDAVINVTVNCSCGDSSVSKDYGLFITYPLRPEDGLSSIASQFNISADLLQRYNVGANFSAGNDLVYIPGKGFGVVAGLSTATTVAVVFLLAVCIYVRFYTRKKAKEAILLKKTSPDLSTNAPRSNSDGLVESTGLAPSSGSTIITLKKPVEFSYKELAQATDNFNVANKIGKGGFGSVYYAELRGEVGDFGLTKFVEVGSALRPARLVGTFGYMPPEYGESGTISPKADVYAFGIVLYELISGKEAIVETNDSSLQFRGLYALFDKAFKQPDPREDIRKLVDPRLGDRYPFDALKRMAQLAWACTQDDPQLRPSMESVVLALTTLS</sequence>
<dbReference type="Pfam" id="PF00069">
    <property type="entry name" value="Pkinase"/>
    <property type="match status" value="1"/>
</dbReference>
<dbReference type="InterPro" id="IPR011009">
    <property type="entry name" value="Kinase-like_dom_sf"/>
</dbReference>
<feature type="signal peptide" evidence="10">
    <location>
        <begin position="1"/>
        <end position="23"/>
    </location>
</feature>
<keyword evidence="4 10" id="KW-0732">Signal</keyword>
<evidence type="ECO:0000256" key="10">
    <source>
        <dbReference type="SAM" id="SignalP"/>
    </source>
</evidence>